<name>X1HRU4_9ZZZZ</name>
<dbReference type="AlphaFoldDB" id="X1HRU4"/>
<dbReference type="EMBL" id="BARU01035188">
    <property type="protein sequence ID" value="GAH72192.1"/>
    <property type="molecule type" value="Genomic_DNA"/>
</dbReference>
<comment type="caution">
    <text evidence="1">The sequence shown here is derived from an EMBL/GenBank/DDBJ whole genome shotgun (WGS) entry which is preliminary data.</text>
</comment>
<sequence length="95" mass="11134">MKLAGFNFKKINIEVLSERPEDLKINTNVHISEIKKLESNFLKTKEEMLVVGFSYDINYDPSFAKINFEGTVVLTIDPKTVKDILKQWKRRKCQK</sequence>
<accession>X1HRU4</accession>
<protein>
    <submittedName>
        <fullName evidence="1">Uncharacterized protein</fullName>
    </submittedName>
</protein>
<evidence type="ECO:0000313" key="1">
    <source>
        <dbReference type="EMBL" id="GAH72192.1"/>
    </source>
</evidence>
<organism evidence="1">
    <name type="scientific">marine sediment metagenome</name>
    <dbReference type="NCBI Taxonomy" id="412755"/>
    <lineage>
        <taxon>unclassified sequences</taxon>
        <taxon>metagenomes</taxon>
        <taxon>ecological metagenomes</taxon>
    </lineage>
</organism>
<feature type="non-terminal residue" evidence="1">
    <location>
        <position position="95"/>
    </location>
</feature>
<reference evidence="1" key="1">
    <citation type="journal article" date="2014" name="Front. Microbiol.">
        <title>High frequency of phylogenetically diverse reductive dehalogenase-homologous genes in deep subseafloor sedimentary metagenomes.</title>
        <authorList>
            <person name="Kawai M."/>
            <person name="Futagami T."/>
            <person name="Toyoda A."/>
            <person name="Takaki Y."/>
            <person name="Nishi S."/>
            <person name="Hori S."/>
            <person name="Arai W."/>
            <person name="Tsubouchi T."/>
            <person name="Morono Y."/>
            <person name="Uchiyama I."/>
            <person name="Ito T."/>
            <person name="Fujiyama A."/>
            <person name="Inagaki F."/>
            <person name="Takami H."/>
        </authorList>
    </citation>
    <scope>NUCLEOTIDE SEQUENCE</scope>
    <source>
        <strain evidence="1">Expedition CK06-06</strain>
    </source>
</reference>
<gene>
    <name evidence="1" type="ORF">S03H2_55120</name>
</gene>
<proteinExistence type="predicted"/>